<dbReference type="NCBIfam" id="TIGR02027">
    <property type="entry name" value="rpoA"/>
    <property type="match status" value="1"/>
</dbReference>
<comment type="similarity">
    <text evidence="1">Belongs to the RNA polymerase alpha chain family.</text>
</comment>
<accession>A0A382AT26</accession>
<evidence type="ECO:0000256" key="7">
    <source>
        <dbReference type="ARBA" id="ARBA00048552"/>
    </source>
</evidence>
<dbReference type="EC" id="2.7.7.6" evidence="2"/>
<dbReference type="CDD" id="cd06928">
    <property type="entry name" value="RNAP_alpha_NTD"/>
    <property type="match status" value="1"/>
</dbReference>
<dbReference type="GO" id="GO:0005737">
    <property type="term" value="C:cytoplasm"/>
    <property type="evidence" value="ECO:0007669"/>
    <property type="project" value="UniProtKB-ARBA"/>
</dbReference>
<organism evidence="9">
    <name type="scientific">marine metagenome</name>
    <dbReference type="NCBI Taxonomy" id="408172"/>
    <lineage>
        <taxon>unclassified sequences</taxon>
        <taxon>metagenomes</taxon>
        <taxon>ecological metagenomes</taxon>
    </lineage>
</organism>
<dbReference type="EMBL" id="UINC01026729">
    <property type="protein sequence ID" value="SVB04700.1"/>
    <property type="molecule type" value="Genomic_DNA"/>
</dbReference>
<evidence type="ECO:0000256" key="1">
    <source>
        <dbReference type="ARBA" id="ARBA00007123"/>
    </source>
</evidence>
<dbReference type="GO" id="GO:0000428">
    <property type="term" value="C:DNA-directed RNA polymerase complex"/>
    <property type="evidence" value="ECO:0007669"/>
    <property type="project" value="UniProtKB-KW"/>
</dbReference>
<keyword evidence="4" id="KW-0808">Transferase</keyword>
<dbReference type="InterPro" id="IPR011773">
    <property type="entry name" value="DNA-dir_RpoA"/>
</dbReference>
<dbReference type="GO" id="GO:0006351">
    <property type="term" value="P:DNA-templated transcription"/>
    <property type="evidence" value="ECO:0007669"/>
    <property type="project" value="InterPro"/>
</dbReference>
<keyword evidence="6" id="KW-0804">Transcription</keyword>
<dbReference type="SUPFAM" id="SSF47789">
    <property type="entry name" value="C-terminal domain of RNA polymerase alpha subunit"/>
    <property type="match status" value="1"/>
</dbReference>
<name>A0A382AT26_9ZZZZ</name>
<proteinExistence type="inferred from homology"/>
<dbReference type="SUPFAM" id="SSF55257">
    <property type="entry name" value="RBP11-like subunits of RNA polymerase"/>
    <property type="match status" value="1"/>
</dbReference>
<evidence type="ECO:0000313" key="9">
    <source>
        <dbReference type="EMBL" id="SVB04700.1"/>
    </source>
</evidence>
<dbReference type="InterPro" id="IPR011260">
    <property type="entry name" value="RNAP_asu_C"/>
</dbReference>
<dbReference type="InterPro" id="IPR011263">
    <property type="entry name" value="DNA-dir_RNA_pol_RpoA/D/Rpb3"/>
</dbReference>
<sequence length="325" mass="36227">MSNALDFKLNVQTKSSSDTYGKFIFQPLDRGFGVTLGNALRRVLLTSIPGAAITNVKMDGVLHEFSTIKGIKEDVADIIMNLKGVRFKLFENRPDKVHIQLSGKHIFTAKDIQEKSDQFEILNPDHYITELNREGNIDMELLLGVGTGYVSSEENDIPNASIGMISIDSIFNPVTKVTFSTNPLPGAKEDQESLSIEIFTDGSITSKDAISHAATVLVKHLTFVEAISKPEVLEITEGISEEKVAMQKLLNSTIDEMELSVRSYNCLQTAGIKYIYELVSREENEMLKFKNFGRKSLTELIEKLSNVGLSFGMDVEEHITKKKEK</sequence>
<dbReference type="NCBIfam" id="NF003513">
    <property type="entry name" value="PRK05182.1-2"/>
    <property type="match status" value="1"/>
</dbReference>
<dbReference type="Pfam" id="PF03118">
    <property type="entry name" value="RNA_pol_A_CTD"/>
    <property type="match status" value="1"/>
</dbReference>
<feature type="domain" description="DNA-directed RNA polymerase RpoA/D/Rpb3-type" evidence="8">
    <location>
        <begin position="20"/>
        <end position="227"/>
    </location>
</feature>
<dbReference type="SUPFAM" id="SSF56553">
    <property type="entry name" value="Insert subdomain of RNA polymerase alpha subunit"/>
    <property type="match status" value="1"/>
</dbReference>
<keyword evidence="3" id="KW-0240">DNA-directed RNA polymerase</keyword>
<protein>
    <recommendedName>
        <fullName evidence="2">DNA-directed RNA polymerase</fullName>
        <ecNumber evidence="2">2.7.7.6</ecNumber>
    </recommendedName>
</protein>
<dbReference type="NCBIfam" id="NF003519">
    <property type="entry name" value="PRK05182.2-5"/>
    <property type="match status" value="1"/>
</dbReference>
<dbReference type="Gene3D" id="3.30.1360.10">
    <property type="entry name" value="RNA polymerase, RBP11-like subunit"/>
    <property type="match status" value="1"/>
</dbReference>
<comment type="catalytic activity">
    <reaction evidence="7">
        <text>RNA(n) + a ribonucleoside 5'-triphosphate = RNA(n+1) + diphosphate</text>
        <dbReference type="Rhea" id="RHEA:21248"/>
        <dbReference type="Rhea" id="RHEA-COMP:14527"/>
        <dbReference type="Rhea" id="RHEA-COMP:17342"/>
        <dbReference type="ChEBI" id="CHEBI:33019"/>
        <dbReference type="ChEBI" id="CHEBI:61557"/>
        <dbReference type="ChEBI" id="CHEBI:140395"/>
        <dbReference type="EC" id="2.7.7.6"/>
    </reaction>
</comment>
<evidence type="ECO:0000256" key="4">
    <source>
        <dbReference type="ARBA" id="ARBA00022679"/>
    </source>
</evidence>
<dbReference type="SMART" id="SM00662">
    <property type="entry name" value="RPOLD"/>
    <property type="match status" value="1"/>
</dbReference>
<evidence type="ECO:0000256" key="2">
    <source>
        <dbReference type="ARBA" id="ARBA00012418"/>
    </source>
</evidence>
<evidence type="ECO:0000259" key="8">
    <source>
        <dbReference type="SMART" id="SM00662"/>
    </source>
</evidence>
<dbReference type="Gene3D" id="1.10.150.20">
    <property type="entry name" value="5' to 3' exonuclease, C-terminal subdomain"/>
    <property type="match status" value="1"/>
</dbReference>
<dbReference type="Pfam" id="PF01193">
    <property type="entry name" value="RNA_pol_L"/>
    <property type="match status" value="1"/>
</dbReference>
<dbReference type="GO" id="GO:0003899">
    <property type="term" value="F:DNA-directed RNA polymerase activity"/>
    <property type="evidence" value="ECO:0007669"/>
    <property type="project" value="UniProtKB-EC"/>
</dbReference>
<dbReference type="HAMAP" id="MF_00059">
    <property type="entry name" value="RNApol_bact_RpoA"/>
    <property type="match status" value="1"/>
</dbReference>
<evidence type="ECO:0000256" key="3">
    <source>
        <dbReference type="ARBA" id="ARBA00022478"/>
    </source>
</evidence>
<dbReference type="InterPro" id="IPR011262">
    <property type="entry name" value="DNA-dir_RNA_pol_insert"/>
</dbReference>
<keyword evidence="5" id="KW-0548">Nucleotidyltransferase</keyword>
<dbReference type="GO" id="GO:0003677">
    <property type="term" value="F:DNA binding"/>
    <property type="evidence" value="ECO:0007669"/>
    <property type="project" value="InterPro"/>
</dbReference>
<dbReference type="FunFam" id="2.170.120.12:FF:000001">
    <property type="entry name" value="DNA-directed RNA polymerase subunit alpha"/>
    <property type="match status" value="1"/>
</dbReference>
<dbReference type="AlphaFoldDB" id="A0A382AT26"/>
<evidence type="ECO:0000256" key="5">
    <source>
        <dbReference type="ARBA" id="ARBA00022695"/>
    </source>
</evidence>
<evidence type="ECO:0000256" key="6">
    <source>
        <dbReference type="ARBA" id="ARBA00023163"/>
    </source>
</evidence>
<dbReference type="GO" id="GO:0046983">
    <property type="term" value="F:protein dimerization activity"/>
    <property type="evidence" value="ECO:0007669"/>
    <property type="project" value="InterPro"/>
</dbReference>
<dbReference type="Gene3D" id="2.170.120.12">
    <property type="entry name" value="DNA-directed RNA polymerase, insert domain"/>
    <property type="match status" value="1"/>
</dbReference>
<dbReference type="Pfam" id="PF01000">
    <property type="entry name" value="RNA_pol_A_bac"/>
    <property type="match status" value="1"/>
</dbReference>
<gene>
    <name evidence="9" type="ORF">METZ01_LOCUS157554</name>
</gene>
<dbReference type="InterPro" id="IPR036643">
    <property type="entry name" value="RNApol_insert_sf"/>
</dbReference>
<dbReference type="InterPro" id="IPR036603">
    <property type="entry name" value="RBP11-like"/>
</dbReference>
<reference evidence="9" key="1">
    <citation type="submission" date="2018-05" db="EMBL/GenBank/DDBJ databases">
        <authorList>
            <person name="Lanie J.A."/>
            <person name="Ng W.-L."/>
            <person name="Kazmierczak K.M."/>
            <person name="Andrzejewski T.M."/>
            <person name="Davidsen T.M."/>
            <person name="Wayne K.J."/>
            <person name="Tettelin H."/>
            <person name="Glass J.I."/>
            <person name="Rusch D."/>
            <person name="Podicherti R."/>
            <person name="Tsui H.-C.T."/>
            <person name="Winkler M.E."/>
        </authorList>
    </citation>
    <scope>NUCLEOTIDE SEQUENCE</scope>
</reference>